<reference evidence="1" key="2">
    <citation type="journal article" date="2015" name="Data Brief">
        <title>Shoot transcriptome of the giant reed, Arundo donax.</title>
        <authorList>
            <person name="Barrero R.A."/>
            <person name="Guerrero F.D."/>
            <person name="Moolhuijzen P."/>
            <person name="Goolsby J.A."/>
            <person name="Tidwell J."/>
            <person name="Bellgard S.E."/>
            <person name="Bellgard M.I."/>
        </authorList>
    </citation>
    <scope>NUCLEOTIDE SEQUENCE</scope>
    <source>
        <tissue evidence="1">Shoot tissue taken approximately 20 cm above the soil surface</tissue>
    </source>
</reference>
<sequence>MLSFGLSPTTVVLQALNLFQLLLQEPMAKDLEVIPNIQERAV</sequence>
<reference evidence="1" key="1">
    <citation type="submission" date="2014-09" db="EMBL/GenBank/DDBJ databases">
        <authorList>
            <person name="Magalhaes I.L.F."/>
            <person name="Oliveira U."/>
            <person name="Santos F.R."/>
            <person name="Vidigal T.H.D.A."/>
            <person name="Brescovit A.D."/>
            <person name="Santos A.J."/>
        </authorList>
    </citation>
    <scope>NUCLEOTIDE SEQUENCE</scope>
    <source>
        <tissue evidence="1">Shoot tissue taken approximately 20 cm above the soil surface</tissue>
    </source>
</reference>
<accession>A0A0A8XYQ1</accession>
<proteinExistence type="predicted"/>
<name>A0A0A8XYQ1_ARUDO</name>
<evidence type="ECO:0000313" key="1">
    <source>
        <dbReference type="EMBL" id="JAD18996.1"/>
    </source>
</evidence>
<organism evidence="1">
    <name type="scientific">Arundo donax</name>
    <name type="common">Giant reed</name>
    <name type="synonym">Donax arundinaceus</name>
    <dbReference type="NCBI Taxonomy" id="35708"/>
    <lineage>
        <taxon>Eukaryota</taxon>
        <taxon>Viridiplantae</taxon>
        <taxon>Streptophyta</taxon>
        <taxon>Embryophyta</taxon>
        <taxon>Tracheophyta</taxon>
        <taxon>Spermatophyta</taxon>
        <taxon>Magnoliopsida</taxon>
        <taxon>Liliopsida</taxon>
        <taxon>Poales</taxon>
        <taxon>Poaceae</taxon>
        <taxon>PACMAD clade</taxon>
        <taxon>Arundinoideae</taxon>
        <taxon>Arundineae</taxon>
        <taxon>Arundo</taxon>
    </lineage>
</organism>
<dbReference type="AlphaFoldDB" id="A0A0A8XYQ1"/>
<protein>
    <submittedName>
        <fullName evidence="1">Uncharacterized protein</fullName>
    </submittedName>
</protein>
<dbReference type="EMBL" id="GBRH01278899">
    <property type="protein sequence ID" value="JAD18996.1"/>
    <property type="molecule type" value="Transcribed_RNA"/>
</dbReference>